<accession>I0YK15</accession>
<feature type="compositionally biased region" description="Polar residues" evidence="1">
    <location>
        <begin position="390"/>
        <end position="400"/>
    </location>
</feature>
<dbReference type="RefSeq" id="XP_005643278.1">
    <property type="nucleotide sequence ID" value="XM_005643221.1"/>
</dbReference>
<evidence type="ECO:0000313" key="3">
    <source>
        <dbReference type="Proteomes" id="UP000007264"/>
    </source>
</evidence>
<evidence type="ECO:0000256" key="1">
    <source>
        <dbReference type="SAM" id="MobiDB-lite"/>
    </source>
</evidence>
<sequence>MQQKQARTQSGALRERDPDRFYCPYPNCTRSFAELWRLKVHYRAPPDARGSGKERGHGCELQFCPKCAKELKAGKHHVGCFAGRAGAKQAAKRSKAQEDFGKTQTVEIDMKRRCSAPVGGDWRLPPALPEDFSAALDACRPSYPHPIQSQSRGASSQDSEASQPLQPSQKKRRTVDGRIQIGEEEGGLVRCQSTSLADLHLSGCGHFSMDSCADVLLPEPHPCTSGSEGTPGGPLHRTISAPPLASALPQQRSMKESLFDFTSIFDGDVLADSPPPQHKRPPAVCNIHATSASDVLLELPGFCGLYDDDHIMRAMIVELAGTAPQPPQQPHHRRYGSAHPTCWDHDMHAMDSQVARDSHTLTSAHSAPHRHTPPLSPAGPLPLDALLGFSGTSGESSPQHSGPSMAACGSSASGRGSASLHTQPHSPPLPQFPSFGDDLNYLQDGRFGWHDKHILSPPEHPYFSLEAYSTHKHRSMDGRGKQQHQSGGYMGNLEPAPLSPDTLMHPADSDSRRWSPLSEQTQTFRHC</sequence>
<evidence type="ECO:0000313" key="2">
    <source>
        <dbReference type="EMBL" id="EIE18734.1"/>
    </source>
</evidence>
<dbReference type="STRING" id="574566.I0YK15"/>
<feature type="region of interest" description="Disordered" evidence="1">
    <location>
        <begin position="355"/>
        <end position="437"/>
    </location>
</feature>
<dbReference type="KEGG" id="csl:COCSUDRAFT_68177"/>
<reference evidence="2 3" key="1">
    <citation type="journal article" date="2012" name="Genome Biol.">
        <title>The genome of the polar eukaryotic microalga coccomyxa subellipsoidea reveals traits of cold adaptation.</title>
        <authorList>
            <person name="Blanc G."/>
            <person name="Agarkova I."/>
            <person name="Grimwood J."/>
            <person name="Kuo A."/>
            <person name="Brueggeman A."/>
            <person name="Dunigan D."/>
            <person name="Gurnon J."/>
            <person name="Ladunga I."/>
            <person name="Lindquist E."/>
            <person name="Lucas S."/>
            <person name="Pangilinan J."/>
            <person name="Proschold T."/>
            <person name="Salamov A."/>
            <person name="Schmutz J."/>
            <person name="Weeks D."/>
            <person name="Yamada T."/>
            <person name="Claverie J.M."/>
            <person name="Grigoriev I."/>
            <person name="Van Etten J."/>
            <person name="Lomsadze A."/>
            <person name="Borodovsky M."/>
        </authorList>
    </citation>
    <scope>NUCLEOTIDE SEQUENCE [LARGE SCALE GENOMIC DNA]</scope>
    <source>
        <strain evidence="2 3">C-169</strain>
    </source>
</reference>
<feature type="compositionally biased region" description="Polar residues" evidence="1">
    <location>
        <begin position="147"/>
        <end position="168"/>
    </location>
</feature>
<gene>
    <name evidence="2" type="ORF">COCSUDRAFT_68177</name>
</gene>
<comment type="caution">
    <text evidence="2">The sequence shown here is derived from an EMBL/GenBank/DDBJ whole genome shotgun (WGS) entry which is preliminary data.</text>
</comment>
<name>I0YK15_COCSC</name>
<proteinExistence type="predicted"/>
<feature type="region of interest" description="Disordered" evidence="1">
    <location>
        <begin position="139"/>
        <end position="175"/>
    </location>
</feature>
<dbReference type="Proteomes" id="UP000007264">
    <property type="component" value="Unassembled WGS sequence"/>
</dbReference>
<dbReference type="Gene3D" id="3.30.160.60">
    <property type="entry name" value="Classic Zinc Finger"/>
    <property type="match status" value="1"/>
</dbReference>
<organism evidence="2 3">
    <name type="scientific">Coccomyxa subellipsoidea (strain C-169)</name>
    <name type="common">Green microalga</name>
    <dbReference type="NCBI Taxonomy" id="574566"/>
    <lineage>
        <taxon>Eukaryota</taxon>
        <taxon>Viridiplantae</taxon>
        <taxon>Chlorophyta</taxon>
        <taxon>core chlorophytes</taxon>
        <taxon>Trebouxiophyceae</taxon>
        <taxon>Trebouxiophyceae incertae sedis</taxon>
        <taxon>Coccomyxaceae</taxon>
        <taxon>Coccomyxa</taxon>
        <taxon>Coccomyxa subellipsoidea</taxon>
    </lineage>
</organism>
<feature type="region of interest" description="Disordered" evidence="1">
    <location>
        <begin position="473"/>
        <end position="527"/>
    </location>
</feature>
<dbReference type="AlphaFoldDB" id="I0YK15"/>
<dbReference type="GeneID" id="17036663"/>
<dbReference type="OrthoDB" id="514817at2759"/>
<protein>
    <submittedName>
        <fullName evidence="2">Uncharacterized protein</fullName>
    </submittedName>
</protein>
<keyword evidence="3" id="KW-1185">Reference proteome</keyword>
<feature type="compositionally biased region" description="Low complexity" evidence="1">
    <location>
        <begin position="401"/>
        <end position="419"/>
    </location>
</feature>
<feature type="compositionally biased region" description="Polar residues" evidence="1">
    <location>
        <begin position="517"/>
        <end position="527"/>
    </location>
</feature>
<dbReference type="EMBL" id="AGSI01000022">
    <property type="protein sequence ID" value="EIE18734.1"/>
    <property type="molecule type" value="Genomic_DNA"/>
</dbReference>